<proteinExistence type="predicted"/>
<dbReference type="PANTHER" id="PTHR43155:SF2">
    <property type="entry name" value="CYCLIC DI-GMP PHOSPHODIESTERASE PA4108"/>
    <property type="match status" value="1"/>
</dbReference>
<dbReference type="EMBL" id="RQGD01000045">
    <property type="protein sequence ID" value="TGL56675.1"/>
    <property type="molecule type" value="Genomic_DNA"/>
</dbReference>
<dbReference type="RefSeq" id="WP_135624893.1">
    <property type="nucleotide sequence ID" value="NZ_RQGD01000045.1"/>
</dbReference>
<feature type="coiled-coil region" evidence="1">
    <location>
        <begin position="289"/>
        <end position="316"/>
    </location>
</feature>
<gene>
    <name evidence="2" type="ORF">EHQ58_15875</name>
</gene>
<sequence>MSDLQQVAKDKLAKFELNEETLNAFRRNNSIPIDLYNKNGQIIIPKKKNPTSDDFGKLLKFELQGVYFLLSELNKGKTAAKLAESAKEPVKLFDQKKIDHFAKQSATLIEDLRKQSFTSEQAVFVQNSINEILTDFTSNPDFESGIFNILEILGVAGVSLQSELMTKRTIVAMGMKVRTKKIVSDADKKPYQKEHLAIMMASYLADVGYAKLDITENPKISKEEYAIIQQHPIISYLMTLPAQEISTDVRTLILNHHRPFRGNGVNNNFPDPRVVFQKLMSVRDIYTKEANKERIVEDIETQLHQQENQVTTASREDDIAILSLASEYASLTSAQSWRPAFSSATALKMIVNDSFFSYSNKNIRHLLDYVGASLTNNENIINPGDFIITAAVDSEKQVHFDICQVIEVDRYQTRPKLQRLCTIKPIFKKANKYRIADFDLTQIRMDRRKAIIDLASHAAGSTRVIYIIDRDLNAPLFDTVYKLSKSAV</sequence>
<evidence type="ECO:0000256" key="1">
    <source>
        <dbReference type="SAM" id="Coils"/>
    </source>
</evidence>
<comment type="caution">
    <text evidence="2">The sequence shown here is derived from an EMBL/GenBank/DDBJ whole genome shotgun (WGS) entry which is preliminary data.</text>
</comment>
<keyword evidence="1" id="KW-0175">Coiled coil</keyword>
<dbReference type="Gene3D" id="1.10.3210.10">
    <property type="entry name" value="Hypothetical protein af1432"/>
    <property type="match status" value="1"/>
</dbReference>
<dbReference type="AlphaFoldDB" id="A0A4V3JQQ1"/>
<organism evidence="2 3">
    <name type="scientific">Leptospira ognonensis</name>
    <dbReference type="NCBI Taxonomy" id="2484945"/>
    <lineage>
        <taxon>Bacteria</taxon>
        <taxon>Pseudomonadati</taxon>
        <taxon>Spirochaetota</taxon>
        <taxon>Spirochaetia</taxon>
        <taxon>Leptospirales</taxon>
        <taxon>Leptospiraceae</taxon>
        <taxon>Leptospira</taxon>
    </lineage>
</organism>
<reference evidence="2" key="1">
    <citation type="journal article" date="2019" name="PLoS Negl. Trop. Dis.">
        <title>Revisiting the worldwide diversity of Leptospira species in the environment.</title>
        <authorList>
            <person name="Vincent A.T."/>
            <person name="Schiettekatte O."/>
            <person name="Bourhy P."/>
            <person name="Veyrier F.J."/>
            <person name="Picardeau M."/>
        </authorList>
    </citation>
    <scope>NUCLEOTIDE SEQUENCE [LARGE SCALE GENOMIC DNA]</scope>
    <source>
        <strain evidence="2">201702476</strain>
    </source>
</reference>
<protein>
    <submittedName>
        <fullName evidence="2">C-di-GMP phosphodiesterase</fullName>
    </submittedName>
</protein>
<accession>A0A4V3JQQ1</accession>
<dbReference type="PANTHER" id="PTHR43155">
    <property type="entry name" value="CYCLIC DI-GMP PHOSPHODIESTERASE PA4108-RELATED"/>
    <property type="match status" value="1"/>
</dbReference>
<keyword evidence="3" id="KW-1185">Reference proteome</keyword>
<evidence type="ECO:0000313" key="2">
    <source>
        <dbReference type="EMBL" id="TGL56675.1"/>
    </source>
</evidence>
<dbReference type="OrthoDB" id="335139at2"/>
<evidence type="ECO:0000313" key="3">
    <source>
        <dbReference type="Proteomes" id="UP000297693"/>
    </source>
</evidence>
<name>A0A4V3JQQ1_9LEPT</name>
<dbReference type="Proteomes" id="UP000297693">
    <property type="component" value="Unassembled WGS sequence"/>
</dbReference>